<gene>
    <name evidence="5" type="ordered locus">Nitsa_1771</name>
</gene>
<keyword evidence="6" id="KW-1185">Reference proteome</keyword>
<sequence>MSKMMALGIILSAKDMASSVLGKTSKNILKLQKDSEKFKKKFGSIAKTMDQLKHKLQEVDRARKLLGNRQLRLKQDLDAGKISAEQFAQKMRRLNQIESILNSRRLRLTNELKKARNEAGRVDRKMKDLQRRIKIINGLGKASRIATWGGTAALGVGAATKGWSEAPIRAFTELEDAQTQLKIALMNKNGNVSKNFAEINKQALELGNKLPGTTADFYKIATVLKSLGVSEKSITGGVLKSSAYLAVVLKGMGVSYEEAAMSAAKFKQALGVDDKNMLKFMDDIQRMSYMGVSLTEMRYGFSKMGAVLQGLGIKGLKAAKDIEPFVGMLIRAGYSGETVGTNLGAAIKRAVLLRGSKLEKKIRKKFHIRFHFTDHKGKFIGMHKMLEQLERKMRHLNATQKQQLISMLFGTGEAGSMFSKILAEGTEGIRKFEEEMRRQADIRQRTEAGLRTLSAKWEAFTGTMENVLAIIGEQVSPILKKITDRLGEFADWLTKLKDTSPGLVKWASIAVVGFSSAATALGVLGLGIGLVLNGLKTIAAPISGTVGLIRRLIGPANAAKGATCALGGCAGEAAGKMGKLNSKVRTARGLFSSPLTLTVALVGATAVIAGLNKIAKSSHQAIMDKRSIAPRAANIKALEEKYKRLKERLAAAKGEDGFLTRLGESFLHGSNDNAKIKQLEKLVERTKHNLDIARQAGKKIAAPAAVVTAAVASPLPPSPYKPAPVVQRVAANMGRAPKQVQHNENHTYNISVTIHGSTITKSDVEAAISRVMRDAAYHSKQRTMSDL</sequence>
<name>E6X1M5_NITSE</name>
<evidence type="ECO:0000313" key="5">
    <source>
        <dbReference type="EMBL" id="ADV47016.1"/>
    </source>
</evidence>
<feature type="transmembrane region" description="Helical" evidence="3">
    <location>
        <begin position="506"/>
        <end position="532"/>
    </location>
</feature>
<feature type="coiled-coil region" evidence="2">
    <location>
        <begin position="635"/>
        <end position="696"/>
    </location>
</feature>
<dbReference type="OrthoDB" id="9780715at2"/>
<feature type="coiled-coil region" evidence="2">
    <location>
        <begin position="98"/>
        <end position="132"/>
    </location>
</feature>
<dbReference type="EMBL" id="CP002452">
    <property type="protein sequence ID" value="ADV47016.1"/>
    <property type="molecule type" value="Genomic_DNA"/>
</dbReference>
<keyword evidence="2" id="KW-0175">Coiled coil</keyword>
<protein>
    <submittedName>
        <fullName evidence="5">Phage tail tape measure protein, TP901 family</fullName>
    </submittedName>
</protein>
<keyword evidence="3" id="KW-0812">Transmembrane</keyword>
<dbReference type="Proteomes" id="UP000008633">
    <property type="component" value="Chromosome"/>
</dbReference>
<dbReference type="RefSeq" id="WP_013554701.1">
    <property type="nucleotide sequence ID" value="NC_014935.1"/>
</dbReference>
<dbReference type="PANTHER" id="PTHR37813:SF1">
    <property type="entry name" value="FELS-2 PROPHAGE PROTEIN"/>
    <property type="match status" value="1"/>
</dbReference>
<evidence type="ECO:0000256" key="3">
    <source>
        <dbReference type="SAM" id="Phobius"/>
    </source>
</evidence>
<accession>E6X1M5</accession>
<dbReference type="AlphaFoldDB" id="E6X1M5"/>
<dbReference type="NCBIfam" id="TIGR01760">
    <property type="entry name" value="tape_meas_TP901"/>
    <property type="match status" value="1"/>
</dbReference>
<reference evidence="6" key="2">
    <citation type="submission" date="2011-01" db="EMBL/GenBank/DDBJ databases">
        <title>The complete genome of Nitratifractor salsuginis DSM 16511.</title>
        <authorList>
            <consortium name="US DOE Joint Genome Institute (JGI-PGF)"/>
            <person name="Lucas S."/>
            <person name="Copeland A."/>
            <person name="Lapidus A."/>
            <person name="Bruce D."/>
            <person name="Goodwin L."/>
            <person name="Pitluck S."/>
            <person name="Kyrpides N."/>
            <person name="Mavromatis K."/>
            <person name="Ivanova N."/>
            <person name="Mikhailova N."/>
            <person name="Zeytun A."/>
            <person name="Detter J.C."/>
            <person name="Tapia R."/>
            <person name="Han C."/>
            <person name="Land M."/>
            <person name="Hauser L."/>
            <person name="Markowitz V."/>
            <person name="Cheng J.-F."/>
            <person name="Hugenholtz P."/>
            <person name="Woyke T."/>
            <person name="Wu D."/>
            <person name="Tindall B."/>
            <person name="Schuetze A."/>
            <person name="Brambilla E."/>
            <person name="Klenk H.-P."/>
            <person name="Eisen J.A."/>
        </authorList>
    </citation>
    <scope>NUCLEOTIDE SEQUENCE [LARGE SCALE GENOMIC DNA]</scope>
    <source>
        <strain evidence="6">DSM 16511 / JCM 12458 / E9I37-1</strain>
    </source>
</reference>
<dbReference type="SUPFAM" id="SSF57997">
    <property type="entry name" value="Tropomyosin"/>
    <property type="match status" value="1"/>
</dbReference>
<dbReference type="eggNOG" id="COG5283">
    <property type="taxonomic scope" value="Bacteria"/>
</dbReference>
<keyword evidence="3" id="KW-1133">Transmembrane helix</keyword>
<evidence type="ECO:0000256" key="2">
    <source>
        <dbReference type="SAM" id="Coils"/>
    </source>
</evidence>
<dbReference type="KEGG" id="nsa:Nitsa_1771"/>
<feature type="transmembrane region" description="Helical" evidence="3">
    <location>
        <begin position="589"/>
        <end position="611"/>
    </location>
</feature>
<dbReference type="PANTHER" id="PTHR37813">
    <property type="entry name" value="FELS-2 PROPHAGE PROTEIN"/>
    <property type="match status" value="1"/>
</dbReference>
<evidence type="ECO:0000313" key="6">
    <source>
        <dbReference type="Proteomes" id="UP000008633"/>
    </source>
</evidence>
<reference evidence="5 6" key="1">
    <citation type="journal article" date="2011" name="Stand. Genomic Sci.">
        <title>Complete genome sequence of Nitratifractor salsuginis type strain (E9I37-1).</title>
        <authorList>
            <person name="Anderson I."/>
            <person name="Sikorski J."/>
            <person name="Zeytun A."/>
            <person name="Nolan M."/>
            <person name="Lapidus A."/>
            <person name="Lucas S."/>
            <person name="Hammon N."/>
            <person name="Deshpande S."/>
            <person name="Cheng J.F."/>
            <person name="Tapia R."/>
            <person name="Han C."/>
            <person name="Goodwin L."/>
            <person name="Pitluck S."/>
            <person name="Liolios K."/>
            <person name="Pagani I."/>
            <person name="Ivanova N."/>
            <person name="Huntemann M."/>
            <person name="Mavromatis K."/>
            <person name="Ovchinikova G."/>
            <person name="Pati A."/>
            <person name="Chen A."/>
            <person name="Palaniappan K."/>
            <person name="Land M."/>
            <person name="Hauser L."/>
            <person name="Brambilla E.M."/>
            <person name="Ngatchou-Djao O.D."/>
            <person name="Rohde M."/>
            <person name="Tindall B.J."/>
            <person name="Goker M."/>
            <person name="Detter J.C."/>
            <person name="Woyke T."/>
            <person name="Bristow J."/>
            <person name="Eisen J.A."/>
            <person name="Markowitz V."/>
            <person name="Hugenholtz P."/>
            <person name="Klenk H.P."/>
            <person name="Kyrpides N.C."/>
        </authorList>
    </citation>
    <scope>NUCLEOTIDE SEQUENCE [LARGE SCALE GENOMIC DNA]</scope>
    <source>
        <strain evidence="6">DSM 16511 / JCM 12458 / E9I37-1</strain>
    </source>
</reference>
<keyword evidence="3" id="KW-0472">Membrane</keyword>
<dbReference type="Pfam" id="PF10145">
    <property type="entry name" value="PhageMin_Tail"/>
    <property type="match status" value="1"/>
</dbReference>
<evidence type="ECO:0000256" key="1">
    <source>
        <dbReference type="ARBA" id="ARBA00022612"/>
    </source>
</evidence>
<dbReference type="InterPro" id="IPR010090">
    <property type="entry name" value="Phage_tape_meas"/>
</dbReference>
<dbReference type="HOGENOM" id="CLU_356329_0_0_7"/>
<organism evidence="5 6">
    <name type="scientific">Nitratifractor salsuginis (strain DSM 16511 / JCM 12458 / E9I37-1)</name>
    <dbReference type="NCBI Taxonomy" id="749222"/>
    <lineage>
        <taxon>Bacteria</taxon>
        <taxon>Pseudomonadati</taxon>
        <taxon>Campylobacterota</taxon>
        <taxon>Epsilonproteobacteria</taxon>
        <taxon>Campylobacterales</taxon>
        <taxon>Sulfurovaceae</taxon>
        <taxon>Nitratifractor</taxon>
    </lineage>
</organism>
<keyword evidence="1" id="KW-1188">Viral release from host cell</keyword>
<dbReference type="STRING" id="749222.Nitsa_1771"/>
<evidence type="ECO:0000259" key="4">
    <source>
        <dbReference type="Pfam" id="PF10145"/>
    </source>
</evidence>
<feature type="domain" description="Phage tail tape measure protein" evidence="4">
    <location>
        <begin position="200"/>
        <end position="410"/>
    </location>
</feature>
<proteinExistence type="predicted"/>